<dbReference type="RefSeq" id="WP_147714663.1">
    <property type="nucleotide sequence ID" value="NZ_VKAD01000002.1"/>
</dbReference>
<protein>
    <submittedName>
        <fullName evidence="1">Uncharacterized protein</fullName>
    </submittedName>
</protein>
<comment type="caution">
    <text evidence="1">The sequence shown here is derived from an EMBL/GenBank/DDBJ whole genome shotgun (WGS) entry which is preliminary data.</text>
</comment>
<organism evidence="1 2">
    <name type="scientific">Reinekea thalattae</name>
    <dbReference type="NCBI Taxonomy" id="2593301"/>
    <lineage>
        <taxon>Bacteria</taxon>
        <taxon>Pseudomonadati</taxon>
        <taxon>Pseudomonadota</taxon>
        <taxon>Gammaproteobacteria</taxon>
        <taxon>Oceanospirillales</taxon>
        <taxon>Saccharospirillaceae</taxon>
        <taxon>Reinekea</taxon>
    </lineage>
</organism>
<name>A0A5C8Z3E1_9GAMM</name>
<dbReference type="OrthoDB" id="6198112at2"/>
<keyword evidence="2" id="KW-1185">Reference proteome</keyword>
<sequence length="97" mass="10454">MGNIFGTANKSLDVIDQLVVDKDKANELKAQFYLAELQTKTIPIIDGIHKLGRQTLAFAQIGFYMWAVQKGVDITPELVAGVSGVSGAYTLAKGRGK</sequence>
<proteinExistence type="predicted"/>
<dbReference type="AlphaFoldDB" id="A0A5C8Z3E1"/>
<evidence type="ECO:0000313" key="1">
    <source>
        <dbReference type="EMBL" id="TXR52067.1"/>
    </source>
</evidence>
<dbReference type="EMBL" id="VKAD01000002">
    <property type="protein sequence ID" value="TXR52067.1"/>
    <property type="molecule type" value="Genomic_DNA"/>
</dbReference>
<gene>
    <name evidence="1" type="ORF">FME95_11670</name>
</gene>
<reference evidence="1 2" key="1">
    <citation type="submission" date="2019-07" db="EMBL/GenBank/DDBJ databases">
        <title>Reinekea sp. strain SSH23 genome sequencing and assembly.</title>
        <authorList>
            <person name="Kim I."/>
        </authorList>
    </citation>
    <scope>NUCLEOTIDE SEQUENCE [LARGE SCALE GENOMIC DNA]</scope>
    <source>
        <strain evidence="1 2">SSH23</strain>
    </source>
</reference>
<evidence type="ECO:0000313" key="2">
    <source>
        <dbReference type="Proteomes" id="UP000321764"/>
    </source>
</evidence>
<dbReference type="Proteomes" id="UP000321764">
    <property type="component" value="Unassembled WGS sequence"/>
</dbReference>
<accession>A0A5C8Z3E1</accession>